<proteinExistence type="predicted"/>
<reference evidence="1" key="1">
    <citation type="submission" date="2020-08" db="EMBL/GenBank/DDBJ databases">
        <title>Spodoptera exigua strain:BAW_Kor-Di-RS1 Genome sequencing and assembly.</title>
        <authorList>
            <person name="Kim J."/>
            <person name="Nam H.Y."/>
            <person name="Kwon M."/>
            <person name="Choi J.H."/>
            <person name="Cho S.R."/>
            <person name="Kim G.-H."/>
        </authorList>
    </citation>
    <scope>NUCLEOTIDE SEQUENCE</scope>
    <source>
        <strain evidence="1">BAW_Kor-Di-RS1</strain>
        <tissue evidence="1">Whole-body</tissue>
    </source>
</reference>
<protein>
    <submittedName>
        <fullName evidence="1">Uncharacterized protein</fullName>
    </submittedName>
</protein>
<organism evidence="1 2">
    <name type="scientific">Spodoptera exigua</name>
    <name type="common">Beet armyworm</name>
    <name type="synonym">Noctua fulgens</name>
    <dbReference type="NCBI Taxonomy" id="7107"/>
    <lineage>
        <taxon>Eukaryota</taxon>
        <taxon>Metazoa</taxon>
        <taxon>Ecdysozoa</taxon>
        <taxon>Arthropoda</taxon>
        <taxon>Hexapoda</taxon>
        <taxon>Insecta</taxon>
        <taxon>Pterygota</taxon>
        <taxon>Neoptera</taxon>
        <taxon>Endopterygota</taxon>
        <taxon>Lepidoptera</taxon>
        <taxon>Glossata</taxon>
        <taxon>Ditrysia</taxon>
        <taxon>Noctuoidea</taxon>
        <taxon>Noctuidae</taxon>
        <taxon>Amphipyrinae</taxon>
        <taxon>Spodoptera</taxon>
    </lineage>
</organism>
<dbReference type="Proteomes" id="UP000648187">
    <property type="component" value="Unassembled WGS sequence"/>
</dbReference>
<dbReference type="AlphaFoldDB" id="A0A835GDP5"/>
<evidence type="ECO:0000313" key="1">
    <source>
        <dbReference type="EMBL" id="KAF9413737.1"/>
    </source>
</evidence>
<evidence type="ECO:0000313" key="2">
    <source>
        <dbReference type="Proteomes" id="UP000648187"/>
    </source>
</evidence>
<dbReference type="EMBL" id="JACKWZ010000152">
    <property type="protein sequence ID" value="KAF9413737.1"/>
    <property type="molecule type" value="Genomic_DNA"/>
</dbReference>
<comment type="caution">
    <text evidence="1">The sequence shown here is derived from an EMBL/GenBank/DDBJ whole genome shotgun (WGS) entry which is preliminary data.</text>
</comment>
<sequence length="158" mass="18990">MNDHFEAKRLVSTEHQIHSKPIKMLVLLKDPHYDWQTQNRCDPFTSEKRLSGHYHTTFKKLVIHRRWKKFYNCYRMSYSSFQELLLMVKPELTRQNTAMRSCISAEERLLITLRYLATENDNNMNNALDGTTVREMFKDYFNSDEGSIPWQNDIVNRH</sequence>
<keyword evidence="2" id="KW-1185">Reference proteome</keyword>
<accession>A0A835GDP5</accession>
<name>A0A835GDP5_SPOEX</name>
<gene>
    <name evidence="1" type="ORF">HW555_008183</name>
</gene>